<feature type="region of interest" description="Disordered" evidence="1">
    <location>
        <begin position="34"/>
        <end position="55"/>
    </location>
</feature>
<dbReference type="AlphaFoldDB" id="L8WYW2"/>
<keyword evidence="2" id="KW-1133">Transmembrane helix</keyword>
<gene>
    <name evidence="3" type="ORF">AG1IA_04012</name>
</gene>
<feature type="compositionally biased region" description="Basic and acidic residues" evidence="1">
    <location>
        <begin position="34"/>
        <end position="45"/>
    </location>
</feature>
<feature type="compositionally biased region" description="Basic and acidic residues" evidence="1">
    <location>
        <begin position="153"/>
        <end position="176"/>
    </location>
</feature>
<feature type="transmembrane region" description="Helical" evidence="2">
    <location>
        <begin position="250"/>
        <end position="273"/>
    </location>
</feature>
<keyword evidence="2" id="KW-0812">Transmembrane</keyword>
<comment type="caution">
    <text evidence="3">The sequence shown here is derived from an EMBL/GenBank/DDBJ whole genome shotgun (WGS) entry which is preliminary data.</text>
</comment>
<feature type="compositionally biased region" description="Low complexity" evidence="1">
    <location>
        <begin position="46"/>
        <end position="55"/>
    </location>
</feature>
<accession>L8WYW2</accession>
<keyword evidence="4" id="KW-1185">Reference proteome</keyword>
<feature type="transmembrane region" description="Helical" evidence="2">
    <location>
        <begin position="279"/>
        <end position="302"/>
    </location>
</feature>
<organism evidence="3 4">
    <name type="scientific">Thanatephorus cucumeris (strain AG1-IA)</name>
    <name type="common">Rice sheath blight fungus</name>
    <name type="synonym">Rhizoctonia solani</name>
    <dbReference type="NCBI Taxonomy" id="983506"/>
    <lineage>
        <taxon>Eukaryota</taxon>
        <taxon>Fungi</taxon>
        <taxon>Dikarya</taxon>
        <taxon>Basidiomycota</taxon>
        <taxon>Agaricomycotina</taxon>
        <taxon>Agaricomycetes</taxon>
        <taxon>Cantharellales</taxon>
        <taxon>Ceratobasidiaceae</taxon>
        <taxon>Rhizoctonia</taxon>
        <taxon>Rhizoctonia solani AG-1</taxon>
    </lineage>
</organism>
<sequence length="439" mass="45923">MSSILDDGTDRENKSTLGRAPCLVRLILRSRSPGDKRSVKLEGKNSSRSSSSTALSRSRGLMVRCLSHLESEGAGCLPGSCWSKLYDKKSDLDPGAENGDDPNGAGLSPRTGGDVPAANPLILVRAACPEINPGFPGDAAGGEPTGPKSTDGLLRDKRPDDELPVGRERGSGDGRRGGSVGAAADCAPLNAPGWDELGSGRGAATDFVEIVSHCRTRESCWCRCGLGYGDRSLGPNTYARRRSPEQCRLAFARLGTAISFGTGAAVTLAGLAGGCFVRGLGVATLLATLSSSCLCSSFITFVHRHRLTREHVGKGALVAKLAAALDKPRTHAFGFPGLGYMVREWTRWPSSTPPNLEEFAGNASTNPWLYVSYSLSPDDMADADSHAHLLGPFPFPFLSLSAADSSGLLAGAVVGIVLGDLKESISGIQDRQQVDGGLL</sequence>
<dbReference type="Proteomes" id="UP000011668">
    <property type="component" value="Unassembled WGS sequence"/>
</dbReference>
<evidence type="ECO:0000256" key="1">
    <source>
        <dbReference type="SAM" id="MobiDB-lite"/>
    </source>
</evidence>
<evidence type="ECO:0000256" key="2">
    <source>
        <dbReference type="SAM" id="Phobius"/>
    </source>
</evidence>
<evidence type="ECO:0000313" key="4">
    <source>
        <dbReference type="Proteomes" id="UP000011668"/>
    </source>
</evidence>
<protein>
    <submittedName>
        <fullName evidence="3">Uncharacterized protein</fullName>
    </submittedName>
</protein>
<reference evidence="3 4" key="1">
    <citation type="journal article" date="2013" name="Nat. Commun.">
        <title>The evolution and pathogenic mechanisms of the rice sheath blight pathogen.</title>
        <authorList>
            <person name="Zheng A."/>
            <person name="Lin R."/>
            <person name="Xu L."/>
            <person name="Qin P."/>
            <person name="Tang C."/>
            <person name="Ai P."/>
            <person name="Zhang D."/>
            <person name="Liu Y."/>
            <person name="Sun Z."/>
            <person name="Feng H."/>
            <person name="Wang Y."/>
            <person name="Chen Y."/>
            <person name="Liang X."/>
            <person name="Fu R."/>
            <person name="Li Q."/>
            <person name="Zhang J."/>
            <person name="Yu X."/>
            <person name="Xie Z."/>
            <person name="Ding L."/>
            <person name="Guan P."/>
            <person name="Tang J."/>
            <person name="Liang Y."/>
            <person name="Wang S."/>
            <person name="Deng Q."/>
            <person name="Li S."/>
            <person name="Zhu J."/>
            <person name="Wang L."/>
            <person name="Liu H."/>
            <person name="Li P."/>
        </authorList>
    </citation>
    <scope>NUCLEOTIDE SEQUENCE [LARGE SCALE GENOMIC DNA]</scope>
    <source>
        <strain evidence="4">AG-1 IA</strain>
    </source>
</reference>
<name>L8WYW2_THACA</name>
<keyword evidence="2" id="KW-0472">Membrane</keyword>
<proteinExistence type="predicted"/>
<evidence type="ECO:0000313" key="3">
    <source>
        <dbReference type="EMBL" id="ELU41958.1"/>
    </source>
</evidence>
<dbReference type="HOGENOM" id="CLU_624347_0_0_1"/>
<feature type="region of interest" description="Disordered" evidence="1">
    <location>
        <begin position="134"/>
        <end position="184"/>
    </location>
</feature>
<dbReference type="EMBL" id="AFRT01000967">
    <property type="protein sequence ID" value="ELU41958.1"/>
    <property type="molecule type" value="Genomic_DNA"/>
</dbReference>
<feature type="region of interest" description="Disordered" evidence="1">
    <location>
        <begin position="92"/>
        <end position="116"/>
    </location>
</feature>